<comment type="caution">
    <text evidence="8">Lacks conserved residue(s) required for the propagation of feature annotation.</text>
</comment>
<organism evidence="10 11">
    <name type="scientific">Streptomyces varsoviensis</name>
    <dbReference type="NCBI Taxonomy" id="67373"/>
    <lineage>
        <taxon>Bacteria</taxon>
        <taxon>Bacillati</taxon>
        <taxon>Actinomycetota</taxon>
        <taxon>Actinomycetes</taxon>
        <taxon>Kitasatosporales</taxon>
        <taxon>Streptomycetaceae</taxon>
        <taxon>Streptomyces</taxon>
    </lineage>
</organism>
<comment type="cofactor">
    <cofactor evidence="8">
        <name>[4Fe-4S] cluster</name>
        <dbReference type="ChEBI" id="CHEBI:49883"/>
    </cofactor>
    <text evidence="8">Binds 1 [4Fe-4S] cluster. The cluster is coordinated with 3 cysteines and an exchangeable S-adenosyl-L-methionine.</text>
</comment>
<comment type="cofactor">
    <cofactor evidence="8">
        <name>S-adenosyl-L-methionine</name>
        <dbReference type="ChEBI" id="CHEBI:59789"/>
    </cofactor>
    <text evidence="8">Binds 1 S-adenosyl-L-methionine per subunit.</text>
</comment>
<evidence type="ECO:0000313" key="11">
    <source>
        <dbReference type="Proteomes" id="UP000037020"/>
    </source>
</evidence>
<evidence type="ECO:0000256" key="2">
    <source>
        <dbReference type="ARBA" id="ARBA00022691"/>
    </source>
</evidence>
<dbReference type="InterPro" id="IPR013785">
    <property type="entry name" value="Aldolase_TIM"/>
</dbReference>
<dbReference type="HAMAP" id="MF_00917">
    <property type="entry name" value="QueE"/>
    <property type="match status" value="1"/>
</dbReference>
<dbReference type="PANTHER" id="PTHR42836">
    <property type="entry name" value="7-CARBOXY-7-DEAZAGUANINE SYNTHASE"/>
    <property type="match status" value="1"/>
</dbReference>
<gene>
    <name evidence="8" type="primary">queE</name>
    <name evidence="10" type="ORF">ADK38_21270</name>
</gene>
<evidence type="ECO:0000256" key="5">
    <source>
        <dbReference type="ARBA" id="ARBA00023004"/>
    </source>
</evidence>
<keyword evidence="3 8" id="KW-0479">Metal-binding</keyword>
<dbReference type="PIRSF" id="PIRSF000370">
    <property type="entry name" value="QueE"/>
    <property type="match status" value="1"/>
</dbReference>
<dbReference type="PROSITE" id="PS51918">
    <property type="entry name" value="RADICAL_SAM"/>
    <property type="match status" value="1"/>
</dbReference>
<dbReference type="EMBL" id="LGUT01001812">
    <property type="protein sequence ID" value="KOG88176.1"/>
    <property type="molecule type" value="Genomic_DNA"/>
</dbReference>
<keyword evidence="6 8" id="KW-0411">Iron-sulfur</keyword>
<feature type="binding site" evidence="8">
    <location>
        <begin position="50"/>
        <end position="52"/>
    </location>
    <ligand>
        <name>S-adenosyl-L-methionine</name>
        <dbReference type="ChEBI" id="CHEBI:59789"/>
    </ligand>
</feature>
<keyword evidence="11" id="KW-1185">Reference proteome</keyword>
<feature type="binding site" evidence="8">
    <location>
        <position position="40"/>
    </location>
    <ligand>
        <name>substrate</name>
    </ligand>
</feature>
<dbReference type="InterPro" id="IPR007197">
    <property type="entry name" value="rSAM"/>
</dbReference>
<dbReference type="PANTHER" id="PTHR42836:SF1">
    <property type="entry name" value="7-CARBOXY-7-DEAZAGUANINE SYNTHASE"/>
    <property type="match status" value="1"/>
</dbReference>
<dbReference type="InterPro" id="IPR024924">
    <property type="entry name" value="7-CO-7-deazaguanine_synth-like"/>
</dbReference>
<evidence type="ECO:0000256" key="7">
    <source>
        <dbReference type="ARBA" id="ARBA00023239"/>
    </source>
</evidence>
<evidence type="ECO:0000313" key="10">
    <source>
        <dbReference type="EMBL" id="KOG88176.1"/>
    </source>
</evidence>
<feature type="binding site" evidence="8">
    <location>
        <position position="44"/>
    </location>
    <ligand>
        <name>[4Fe-4S] cluster</name>
        <dbReference type="ChEBI" id="CHEBI:49883"/>
        <note>4Fe-4S-S-AdoMet</note>
    </ligand>
</feature>
<comment type="pathway">
    <text evidence="8">Purine metabolism; 7-cyano-7-deazaguanine biosynthesis.</text>
</comment>
<evidence type="ECO:0000256" key="4">
    <source>
        <dbReference type="ARBA" id="ARBA00022842"/>
    </source>
</evidence>
<dbReference type="SFLD" id="SFLDS00029">
    <property type="entry name" value="Radical_SAM"/>
    <property type="match status" value="1"/>
</dbReference>
<feature type="binding site" evidence="8">
    <location>
        <begin position="25"/>
        <end position="27"/>
    </location>
    <ligand>
        <name>substrate</name>
    </ligand>
</feature>
<feature type="binding site" evidence="8">
    <location>
        <position position="91"/>
    </location>
    <ligand>
        <name>substrate</name>
    </ligand>
</feature>
<feature type="binding site" evidence="8">
    <location>
        <position position="53"/>
    </location>
    <ligand>
        <name>Mg(2+)</name>
        <dbReference type="ChEBI" id="CHEBI:18420"/>
    </ligand>
</feature>
<dbReference type="Proteomes" id="UP000037020">
    <property type="component" value="Unassembled WGS sequence"/>
</dbReference>
<keyword evidence="2 8" id="KW-0949">S-adenosyl-L-methionine</keyword>
<comment type="catalytic activity">
    <reaction evidence="8">
        <text>6-carboxy-5,6,7,8-tetrahydropterin + H(+) = 7-carboxy-7-carbaguanine + NH4(+)</text>
        <dbReference type="Rhea" id="RHEA:27974"/>
        <dbReference type="ChEBI" id="CHEBI:15378"/>
        <dbReference type="ChEBI" id="CHEBI:28938"/>
        <dbReference type="ChEBI" id="CHEBI:61032"/>
        <dbReference type="ChEBI" id="CHEBI:61036"/>
        <dbReference type="EC" id="4.3.99.3"/>
    </reaction>
</comment>
<evidence type="ECO:0000256" key="1">
    <source>
        <dbReference type="ARBA" id="ARBA00022485"/>
    </source>
</evidence>
<feature type="binding site" evidence="8">
    <location>
        <position position="93"/>
    </location>
    <ligand>
        <name>S-adenosyl-L-methionine</name>
        <dbReference type="ChEBI" id="CHEBI:59789"/>
    </ligand>
</feature>
<sequence>MTSIANAARAPETSLVVSEIFGPTWQGEGPSLGRLAVFLRLGHCNLTCEWCDTPYTWDWTRHDAAAELSVVTVDYAVREVVRVGAPLLVITGGEPLMQQQALGVLLARLPRGVDVEIETNGTIIPGEEIRARVARFNVSPKLANAGVRDAKRLKPRALAALNATGKAAFKFVVSSADDLAEVRGLVEEHSLKPVYIMPEGTTPEAILHGLRELSPTILEYGWNITPRLHVLIWGDRRGV</sequence>
<keyword evidence="4 8" id="KW-0460">Magnesium</keyword>
<dbReference type="InterPro" id="IPR058240">
    <property type="entry name" value="rSAM_sf"/>
</dbReference>
<comment type="function">
    <text evidence="8">Catalyzes the complex heterocyclic radical-mediated conversion of 6-carboxy-5,6,7,8-tetrahydropterin (CPH4) to 7-carboxy-7-deazaguanine (CDG), a step common to the biosynthetic pathways of all 7-deazapurine-containing compounds.</text>
</comment>
<name>A0ABR5J486_9ACTN</name>
<evidence type="ECO:0000256" key="6">
    <source>
        <dbReference type="ARBA" id="ARBA00023014"/>
    </source>
</evidence>
<keyword evidence="5 8" id="KW-0408">Iron</keyword>
<comment type="subunit">
    <text evidence="8">Homodimer.</text>
</comment>
<feature type="binding site" evidence="8">
    <location>
        <begin position="139"/>
        <end position="141"/>
    </location>
    <ligand>
        <name>S-adenosyl-L-methionine</name>
        <dbReference type="ChEBI" id="CHEBI:59789"/>
    </ligand>
</feature>
<reference evidence="10 11" key="1">
    <citation type="submission" date="2015-07" db="EMBL/GenBank/DDBJ databases">
        <authorList>
            <person name="Ju K.-S."/>
            <person name="Doroghazi J.R."/>
            <person name="Metcalf W.W."/>
        </authorList>
    </citation>
    <scope>NUCLEOTIDE SEQUENCE [LARGE SCALE GENOMIC DNA]</scope>
    <source>
        <strain evidence="10 11">NRRL B-3589</strain>
    </source>
</reference>
<keyword evidence="7 8" id="KW-0456">Lyase</keyword>
<dbReference type="Pfam" id="PF04055">
    <property type="entry name" value="Radical_SAM"/>
    <property type="match status" value="1"/>
</dbReference>
<evidence type="ECO:0000256" key="3">
    <source>
        <dbReference type="ARBA" id="ARBA00022723"/>
    </source>
</evidence>
<keyword evidence="1 8" id="KW-0004">4Fe-4S</keyword>
<feature type="binding site" evidence="8">
    <location>
        <position position="48"/>
    </location>
    <ligand>
        <name>[4Fe-4S] cluster</name>
        <dbReference type="ChEBI" id="CHEBI:49883"/>
        <note>4Fe-4S-S-AdoMet</note>
    </ligand>
</feature>
<dbReference type="SUPFAM" id="SSF102114">
    <property type="entry name" value="Radical SAM enzymes"/>
    <property type="match status" value="1"/>
</dbReference>
<accession>A0ABR5J486</accession>
<dbReference type="EC" id="4.3.99.3" evidence="8"/>
<evidence type="ECO:0000256" key="8">
    <source>
        <dbReference type="HAMAP-Rule" id="MF_00917"/>
    </source>
</evidence>
<evidence type="ECO:0000259" key="9">
    <source>
        <dbReference type="PROSITE" id="PS51918"/>
    </source>
</evidence>
<dbReference type="RefSeq" id="WP_030885251.1">
    <property type="nucleotide sequence ID" value="NZ_JBIRHZ010000014.1"/>
</dbReference>
<comment type="caution">
    <text evidence="10">The sequence shown here is derived from an EMBL/GenBank/DDBJ whole genome shotgun (WGS) entry which is preliminary data.</text>
</comment>
<keyword evidence="8" id="KW-0671">Queuosine biosynthesis</keyword>
<comment type="similarity">
    <text evidence="8">Belongs to the radical SAM superfamily. 7-carboxy-7-deazaguanine synthase family.</text>
</comment>
<dbReference type="CDD" id="cd01335">
    <property type="entry name" value="Radical_SAM"/>
    <property type="match status" value="1"/>
</dbReference>
<feature type="domain" description="Radical SAM core" evidence="9">
    <location>
        <begin position="25"/>
        <end position="235"/>
    </location>
</feature>
<dbReference type="Gene3D" id="3.20.20.70">
    <property type="entry name" value="Aldolase class I"/>
    <property type="match status" value="1"/>
</dbReference>
<protein>
    <recommendedName>
        <fullName evidence="8">7-carboxy-7-deazaguanine synthase</fullName>
        <shortName evidence="8">CDG synthase</shortName>
        <ecNumber evidence="8">4.3.99.3</ecNumber>
    </recommendedName>
    <alternativeName>
        <fullName evidence="8">Queuosine biosynthesis protein QueE</fullName>
    </alternativeName>
</protein>
<feature type="binding site" evidence="8">
    <location>
        <position position="51"/>
    </location>
    <ligand>
        <name>[4Fe-4S] cluster</name>
        <dbReference type="ChEBI" id="CHEBI:49883"/>
        <note>4Fe-4S-S-AdoMet</note>
    </ligand>
</feature>
<proteinExistence type="inferred from homology"/>
<comment type="cofactor">
    <cofactor evidence="8">
        <name>Mg(2+)</name>
        <dbReference type="ChEBI" id="CHEBI:18420"/>
    </cofactor>
</comment>